<evidence type="ECO:0000313" key="1">
    <source>
        <dbReference type="EMBL" id="MCG2673286.1"/>
    </source>
</evidence>
<accession>A0ABS9M2A5</accession>
<sequence length="64" mass="7485">MGEKAKELVLLTKVAMAALMKKTKQVLFKTAQKNIAIKIEQRLSELDEMLRYLTAEERGKRRHR</sequence>
<evidence type="ECO:0000313" key="2">
    <source>
        <dbReference type="Proteomes" id="UP001139012"/>
    </source>
</evidence>
<proteinExistence type="predicted"/>
<name>A0ABS9M2A5_9BRAD</name>
<comment type="caution">
    <text evidence="1">The sequence shown here is derived from an EMBL/GenBank/DDBJ whole genome shotgun (WGS) entry which is preliminary data.</text>
</comment>
<dbReference type="EMBL" id="JAKLUA010000042">
    <property type="protein sequence ID" value="MCG2673286.1"/>
    <property type="molecule type" value="Genomic_DNA"/>
</dbReference>
<dbReference type="RefSeq" id="WP_237874299.1">
    <property type="nucleotide sequence ID" value="NZ_JAKLUA010000042.1"/>
</dbReference>
<dbReference type="Proteomes" id="UP001139012">
    <property type="component" value="Unassembled WGS sequence"/>
</dbReference>
<organism evidence="1 2">
    <name type="scientific">Bradyrhizobium zhengyangense</name>
    <dbReference type="NCBI Taxonomy" id="2911009"/>
    <lineage>
        <taxon>Bacteria</taxon>
        <taxon>Pseudomonadati</taxon>
        <taxon>Pseudomonadota</taxon>
        <taxon>Alphaproteobacteria</taxon>
        <taxon>Hyphomicrobiales</taxon>
        <taxon>Nitrobacteraceae</taxon>
        <taxon>Bradyrhizobium</taxon>
    </lineage>
</organism>
<protein>
    <submittedName>
        <fullName evidence="1">Uncharacterized protein</fullName>
    </submittedName>
</protein>
<gene>
    <name evidence="1" type="ORF">L6637_41110</name>
</gene>
<keyword evidence="2" id="KW-1185">Reference proteome</keyword>
<reference evidence="1" key="1">
    <citation type="submission" date="2022-01" db="EMBL/GenBank/DDBJ databases">
        <title>Genome sequnece data of strain Bradyrhizobium sp. nov.</title>
        <authorList>
            <person name="Zhang J."/>
        </authorList>
    </citation>
    <scope>NUCLEOTIDE SEQUENCE</scope>
    <source>
        <strain evidence="1">WYCCWR 12774</strain>
    </source>
</reference>